<accession>A0A0P7FSD8</accession>
<reference evidence="2" key="1">
    <citation type="submission" date="2013-11" db="EMBL/GenBank/DDBJ databases">
        <authorList>
            <person name="Hoang H.T."/>
            <person name="Killian M.L."/>
            <person name="Madson D.M."/>
            <person name="Arruda P.H.E."/>
            <person name="Sun D."/>
            <person name="Schwartz K.J."/>
            <person name="Yoon K."/>
        </authorList>
    </citation>
    <scope>NUCLEOTIDE SEQUENCE [LARGE SCALE GENOMIC DNA]</scope>
    <source>
        <strain evidence="2">CDK2</strain>
    </source>
</reference>
<dbReference type="InterPro" id="IPR045864">
    <property type="entry name" value="aa-tRNA-synth_II/BPL/LPL"/>
</dbReference>
<gene>
    <name evidence="1" type="primary">aspS_2</name>
    <name evidence="1" type="ORF">SY89_00289</name>
</gene>
<sequence>MGGERLVMTMLGLDNIREAVLFPRDRQRLSP</sequence>
<dbReference type="GO" id="GO:0004815">
    <property type="term" value="F:aspartate-tRNA ligase activity"/>
    <property type="evidence" value="ECO:0007669"/>
    <property type="project" value="UniProtKB-EC"/>
</dbReference>
<organism evidence="1 2">
    <name type="scientific">Halolamina pelagica</name>
    <dbReference type="NCBI Taxonomy" id="699431"/>
    <lineage>
        <taxon>Archaea</taxon>
        <taxon>Methanobacteriati</taxon>
        <taxon>Methanobacteriota</taxon>
        <taxon>Stenosarchaea group</taxon>
        <taxon>Halobacteria</taxon>
        <taxon>Halobacteriales</taxon>
        <taxon>Haloferacaceae</taxon>
    </lineage>
</organism>
<proteinExistence type="predicted"/>
<comment type="caution">
    <text evidence="1">The sequence shown here is derived from an EMBL/GenBank/DDBJ whole genome shotgun (WGS) entry which is preliminary data.</text>
</comment>
<evidence type="ECO:0000313" key="1">
    <source>
        <dbReference type="EMBL" id="KPN29575.1"/>
    </source>
</evidence>
<name>A0A0P7FSD8_9EURY</name>
<dbReference type="STRING" id="699431.SY89_00289"/>
<dbReference type="Proteomes" id="UP000050535">
    <property type="component" value="Unassembled WGS sequence"/>
</dbReference>
<protein>
    <submittedName>
        <fullName evidence="1">Aspartate--tRNA ligase</fullName>
        <ecNumber evidence="1">6.1.1.12</ecNumber>
    </submittedName>
</protein>
<dbReference type="SUPFAM" id="SSF55681">
    <property type="entry name" value="Class II aaRS and biotin synthetases"/>
    <property type="match status" value="1"/>
</dbReference>
<dbReference type="EMBL" id="LGUC01000001">
    <property type="protein sequence ID" value="KPN29575.1"/>
    <property type="molecule type" value="Genomic_DNA"/>
</dbReference>
<keyword evidence="1" id="KW-0436">Ligase</keyword>
<dbReference type="PATRIC" id="fig|699431.3.peg.309"/>
<keyword evidence="2" id="KW-1185">Reference proteome</keyword>
<evidence type="ECO:0000313" key="2">
    <source>
        <dbReference type="Proteomes" id="UP000050535"/>
    </source>
</evidence>
<dbReference type="Gene3D" id="3.30.930.10">
    <property type="entry name" value="Bira Bifunctional Protein, Domain 2"/>
    <property type="match status" value="1"/>
</dbReference>
<dbReference type="EC" id="6.1.1.12" evidence="1"/>
<dbReference type="AlphaFoldDB" id="A0A0P7FSD8"/>